<keyword evidence="9" id="KW-1185">Reference proteome</keyword>
<evidence type="ECO:0000256" key="3">
    <source>
        <dbReference type="ARBA" id="ARBA00022723"/>
    </source>
</evidence>
<dbReference type="InterPro" id="IPR008331">
    <property type="entry name" value="Ferritin_DPS_dom"/>
</dbReference>
<dbReference type="CDD" id="cd01056">
    <property type="entry name" value="Euk_Ferritin"/>
    <property type="match status" value="1"/>
</dbReference>
<keyword evidence="4 5" id="KW-0408">Iron</keyword>
<dbReference type="STRING" id="91626.A0A0C9MD09"/>
<dbReference type="InterPro" id="IPR001519">
    <property type="entry name" value="Ferritin"/>
</dbReference>
<evidence type="ECO:0000256" key="1">
    <source>
        <dbReference type="ARBA" id="ARBA00007513"/>
    </source>
</evidence>
<evidence type="ECO:0000313" key="8">
    <source>
        <dbReference type="EMBL" id="GAN00772.1"/>
    </source>
</evidence>
<proteinExistence type="inferred from homology"/>
<evidence type="ECO:0000313" key="9">
    <source>
        <dbReference type="Proteomes" id="UP000053815"/>
    </source>
</evidence>
<gene>
    <name evidence="8" type="ORF">MAM1_0002c00195</name>
</gene>
<dbReference type="GO" id="GO:0008199">
    <property type="term" value="F:ferric iron binding"/>
    <property type="evidence" value="ECO:0007669"/>
    <property type="project" value="InterPro"/>
</dbReference>
<evidence type="ECO:0000256" key="6">
    <source>
        <dbReference type="RuleBase" id="RU361145"/>
    </source>
</evidence>
<comment type="similarity">
    <text evidence="1 6">Belongs to the ferritin family.</text>
</comment>
<evidence type="ECO:0000256" key="2">
    <source>
        <dbReference type="ARBA" id="ARBA00022434"/>
    </source>
</evidence>
<dbReference type="GO" id="GO:0006826">
    <property type="term" value="P:iron ion transport"/>
    <property type="evidence" value="ECO:0007669"/>
    <property type="project" value="InterPro"/>
</dbReference>
<dbReference type="EC" id="1.16.3.1" evidence="6"/>
<dbReference type="GO" id="GO:0008198">
    <property type="term" value="F:ferrous iron binding"/>
    <property type="evidence" value="ECO:0007669"/>
    <property type="project" value="TreeGrafter"/>
</dbReference>
<dbReference type="AlphaFoldDB" id="A0A0C9MD09"/>
<dbReference type="InterPro" id="IPR009078">
    <property type="entry name" value="Ferritin-like_SF"/>
</dbReference>
<keyword evidence="3 5" id="KW-0479">Metal-binding</keyword>
<dbReference type="PANTHER" id="PTHR11431:SF75">
    <property type="entry name" value="FERRITIN"/>
    <property type="match status" value="1"/>
</dbReference>
<feature type="binding site" evidence="5">
    <location>
        <position position="105"/>
    </location>
    <ligand>
        <name>Fe cation</name>
        <dbReference type="ChEBI" id="CHEBI:24875"/>
        <label>1</label>
    </ligand>
</feature>
<keyword evidence="2 6" id="KW-0409">Iron storage</keyword>
<protein>
    <recommendedName>
        <fullName evidence="6">Ferritin</fullName>
        <ecNumber evidence="6">1.16.3.1</ecNumber>
    </recommendedName>
</protein>
<dbReference type="PANTHER" id="PTHR11431">
    <property type="entry name" value="FERRITIN"/>
    <property type="match status" value="1"/>
</dbReference>
<reference evidence="8" key="1">
    <citation type="submission" date="2014-09" db="EMBL/GenBank/DDBJ databases">
        <title>Draft genome sequence of an oleaginous Mucoromycotina fungus Mucor ambiguus NBRC6742.</title>
        <authorList>
            <person name="Takeda I."/>
            <person name="Yamane N."/>
            <person name="Morita T."/>
            <person name="Tamano K."/>
            <person name="Machida M."/>
            <person name="Baker S."/>
            <person name="Koike H."/>
        </authorList>
    </citation>
    <scope>NUCLEOTIDE SEQUENCE</scope>
    <source>
        <strain evidence="8">NBRC 6742</strain>
    </source>
</reference>
<evidence type="ECO:0000256" key="5">
    <source>
        <dbReference type="PIRSR" id="PIRSR601519-1"/>
    </source>
</evidence>
<feature type="domain" description="Ferritin-like diiron" evidence="7">
    <location>
        <begin position="9"/>
        <end position="157"/>
    </location>
</feature>
<evidence type="ECO:0000256" key="4">
    <source>
        <dbReference type="ARBA" id="ARBA00023004"/>
    </source>
</evidence>
<sequence>MVTQSLAKQNYTQLAEDAVNQQIQMYQMAQQTYIAAAAYFNNAEVALPGFTKFFHERAEHEGKMAQHLIDYQITRGGICILSAIPQPLIDWKSATNAVETCLSLEKDVNKSLLSLTALAINNADAHLRHILKSGHLKYKVETISNVAKGYTQIKRVGGEGLGLHMLDQDLYKHEKFVV</sequence>
<keyword evidence="6" id="KW-0560">Oxidoreductase</keyword>
<dbReference type="GO" id="GO:0005737">
    <property type="term" value="C:cytoplasm"/>
    <property type="evidence" value="ECO:0007669"/>
    <property type="project" value="TreeGrafter"/>
</dbReference>
<dbReference type="Gene3D" id="1.20.1260.10">
    <property type="match status" value="1"/>
</dbReference>
<dbReference type="SUPFAM" id="SSF47240">
    <property type="entry name" value="Ferritin-like"/>
    <property type="match status" value="1"/>
</dbReference>
<dbReference type="GO" id="GO:0004322">
    <property type="term" value="F:ferroxidase activity"/>
    <property type="evidence" value="ECO:0007669"/>
    <property type="project" value="UniProtKB-EC"/>
</dbReference>
<dbReference type="Proteomes" id="UP000053815">
    <property type="component" value="Unassembled WGS sequence"/>
</dbReference>
<accession>A0A0C9MD09</accession>
<organism evidence="8">
    <name type="scientific">Mucor ambiguus</name>
    <dbReference type="NCBI Taxonomy" id="91626"/>
    <lineage>
        <taxon>Eukaryota</taxon>
        <taxon>Fungi</taxon>
        <taxon>Fungi incertae sedis</taxon>
        <taxon>Mucoromycota</taxon>
        <taxon>Mucoromycotina</taxon>
        <taxon>Mucoromycetes</taxon>
        <taxon>Mucorales</taxon>
        <taxon>Mucorineae</taxon>
        <taxon>Mucoraceae</taxon>
        <taxon>Mucor</taxon>
    </lineage>
</organism>
<evidence type="ECO:0000259" key="7">
    <source>
        <dbReference type="PROSITE" id="PS50905"/>
    </source>
</evidence>
<comment type="catalytic activity">
    <reaction evidence="6">
        <text>4 Fe(2+) + O2 + 4 H(+) = 4 Fe(3+) + 2 H2O</text>
        <dbReference type="Rhea" id="RHEA:11148"/>
        <dbReference type="ChEBI" id="CHEBI:15377"/>
        <dbReference type="ChEBI" id="CHEBI:15378"/>
        <dbReference type="ChEBI" id="CHEBI:15379"/>
        <dbReference type="ChEBI" id="CHEBI:29033"/>
        <dbReference type="ChEBI" id="CHEBI:29034"/>
        <dbReference type="EC" id="1.16.3.1"/>
    </reaction>
</comment>
<name>A0A0C9MD09_9FUNG</name>
<dbReference type="EMBL" id="DF836291">
    <property type="protein sequence ID" value="GAN00772.1"/>
    <property type="molecule type" value="Genomic_DNA"/>
</dbReference>
<dbReference type="InterPro" id="IPR012347">
    <property type="entry name" value="Ferritin-like"/>
</dbReference>
<dbReference type="Pfam" id="PF00210">
    <property type="entry name" value="Ferritin"/>
    <property type="match status" value="1"/>
</dbReference>
<dbReference type="PROSITE" id="PS50905">
    <property type="entry name" value="FERRITIN_LIKE"/>
    <property type="match status" value="1"/>
</dbReference>
<feature type="binding site" evidence="5">
    <location>
        <position position="61"/>
    </location>
    <ligand>
        <name>Fe cation</name>
        <dbReference type="ChEBI" id="CHEBI:24875"/>
        <label>1</label>
    </ligand>
</feature>
<comment type="function">
    <text evidence="6">Stores iron in a soluble, non-toxic, readily available form. Important for iron homeostasis. Iron is taken up in the ferrous form and deposited as ferric hydroxides after oxidation.</text>
</comment>
<dbReference type="OrthoDB" id="186462at2759"/>
<dbReference type="InterPro" id="IPR009040">
    <property type="entry name" value="Ferritin-like_diiron"/>
</dbReference>
<dbReference type="GO" id="GO:0006879">
    <property type="term" value="P:intracellular iron ion homeostasis"/>
    <property type="evidence" value="ECO:0007669"/>
    <property type="project" value="UniProtKB-KW"/>
</dbReference>